<comment type="caution">
    <text evidence="2">The sequence shown here is derived from an EMBL/GenBank/DDBJ whole genome shotgun (WGS) entry which is preliminary data.</text>
</comment>
<dbReference type="PANTHER" id="PTHR14237:SF19">
    <property type="entry name" value="MITOCHONDRIAL AMIDOXIME REDUCING COMPONENT 1"/>
    <property type="match status" value="1"/>
</dbReference>
<dbReference type="EMBL" id="JALJOV010000836">
    <property type="protein sequence ID" value="KAK9860439.1"/>
    <property type="molecule type" value="Genomic_DNA"/>
</dbReference>
<organism evidence="2 3">
    <name type="scientific">Apatococcus fuscideae</name>
    <dbReference type="NCBI Taxonomy" id="2026836"/>
    <lineage>
        <taxon>Eukaryota</taxon>
        <taxon>Viridiplantae</taxon>
        <taxon>Chlorophyta</taxon>
        <taxon>core chlorophytes</taxon>
        <taxon>Trebouxiophyceae</taxon>
        <taxon>Chlorellales</taxon>
        <taxon>Chlorellaceae</taxon>
        <taxon>Apatococcus</taxon>
    </lineage>
</organism>
<protein>
    <recommendedName>
        <fullName evidence="1">MOSC domain-containing protein</fullName>
    </recommendedName>
</protein>
<dbReference type="GO" id="GO:0003824">
    <property type="term" value="F:catalytic activity"/>
    <property type="evidence" value="ECO:0007669"/>
    <property type="project" value="InterPro"/>
</dbReference>
<proteinExistence type="predicted"/>
<feature type="domain" description="MOSC" evidence="1">
    <location>
        <begin position="152"/>
        <end position="308"/>
    </location>
</feature>
<dbReference type="InterPro" id="IPR005303">
    <property type="entry name" value="MOCOS_middle"/>
</dbReference>
<dbReference type="Pfam" id="PF03473">
    <property type="entry name" value="MOSC"/>
    <property type="match status" value="1"/>
</dbReference>
<dbReference type="PROSITE" id="PS51340">
    <property type="entry name" value="MOSC"/>
    <property type="match status" value="1"/>
</dbReference>
<reference evidence="2 3" key="1">
    <citation type="journal article" date="2024" name="Nat. Commun.">
        <title>Phylogenomics reveals the evolutionary origins of lichenization in chlorophyte algae.</title>
        <authorList>
            <person name="Puginier C."/>
            <person name="Libourel C."/>
            <person name="Otte J."/>
            <person name="Skaloud P."/>
            <person name="Haon M."/>
            <person name="Grisel S."/>
            <person name="Petersen M."/>
            <person name="Berrin J.G."/>
            <person name="Delaux P.M."/>
            <person name="Dal Grande F."/>
            <person name="Keller J."/>
        </authorList>
    </citation>
    <scope>NUCLEOTIDE SEQUENCE [LARGE SCALE GENOMIC DNA]</scope>
    <source>
        <strain evidence="2 3">SAG 2523</strain>
    </source>
</reference>
<dbReference type="SUPFAM" id="SSF141673">
    <property type="entry name" value="MOSC N-terminal domain-like"/>
    <property type="match status" value="1"/>
</dbReference>
<dbReference type="GO" id="GO:0030170">
    <property type="term" value="F:pyridoxal phosphate binding"/>
    <property type="evidence" value="ECO:0007669"/>
    <property type="project" value="InterPro"/>
</dbReference>
<evidence type="ECO:0000313" key="2">
    <source>
        <dbReference type="EMBL" id="KAK9860439.1"/>
    </source>
</evidence>
<dbReference type="Pfam" id="PF03476">
    <property type="entry name" value="MOSC_N"/>
    <property type="match status" value="1"/>
</dbReference>
<dbReference type="InterPro" id="IPR005302">
    <property type="entry name" value="MoCF_Sase_C"/>
</dbReference>
<dbReference type="SUPFAM" id="SSF50800">
    <property type="entry name" value="PK beta-barrel domain-like"/>
    <property type="match status" value="1"/>
</dbReference>
<dbReference type="InterPro" id="IPR011037">
    <property type="entry name" value="Pyrv_Knase-like_insert_dom_sf"/>
</dbReference>
<name>A0AAW1SWC1_9CHLO</name>
<dbReference type="GO" id="GO:0030151">
    <property type="term" value="F:molybdenum ion binding"/>
    <property type="evidence" value="ECO:0007669"/>
    <property type="project" value="InterPro"/>
</dbReference>
<evidence type="ECO:0000313" key="3">
    <source>
        <dbReference type="Proteomes" id="UP001485043"/>
    </source>
</evidence>
<keyword evidence="3" id="KW-1185">Reference proteome</keyword>
<gene>
    <name evidence="2" type="ORF">WJX84_002475</name>
</gene>
<accession>A0AAW1SWC1</accession>
<dbReference type="AlphaFoldDB" id="A0AAW1SWC1"/>
<dbReference type="PANTHER" id="PTHR14237">
    <property type="entry name" value="MOLYBDOPTERIN COFACTOR SULFURASE MOSC"/>
    <property type="match status" value="1"/>
</dbReference>
<dbReference type="Proteomes" id="UP001485043">
    <property type="component" value="Unassembled WGS sequence"/>
</dbReference>
<sequence length="321" mass="35641">MARVSQLTVYPVKGCRGISLQQAQIGRTGIVYDRNWMIVDERNGKFCSQRNIPKLALINTTLPMELFTGEWGAPPPDAALHLTAPDQLPLEVPLDQSLLGTPQSRECTCWDWTGPAWDQGDEAARWLTNYIGRSVRLMRYAGNPSDSNPMDEPERRQVPQVNSRFAPGTEIAFADFFPILLTSEGGLAALNAELEQPVPMNRFRPNIVMDDPQPFPEDTWETFRIDSSDGGSLHFGSAYPCARCKVTTTNQATAEVGKEPLRTLKQIRSGKALDWTQEKAWKAQAFFGWLCVPLGEKIVAVGDTLHPMDHRDLSTLAATAA</sequence>
<evidence type="ECO:0000259" key="1">
    <source>
        <dbReference type="PROSITE" id="PS51340"/>
    </source>
</evidence>